<dbReference type="PANTHER" id="PTHR34223:SF51">
    <property type="entry name" value="OS06G0556300 PROTEIN"/>
    <property type="match status" value="1"/>
</dbReference>
<organism evidence="2 3">
    <name type="scientific">Rhynchospora breviuscula</name>
    <dbReference type="NCBI Taxonomy" id="2022672"/>
    <lineage>
        <taxon>Eukaryota</taxon>
        <taxon>Viridiplantae</taxon>
        <taxon>Streptophyta</taxon>
        <taxon>Embryophyta</taxon>
        <taxon>Tracheophyta</taxon>
        <taxon>Spermatophyta</taxon>
        <taxon>Magnoliopsida</taxon>
        <taxon>Liliopsida</taxon>
        <taxon>Poales</taxon>
        <taxon>Cyperaceae</taxon>
        <taxon>Cyperoideae</taxon>
        <taxon>Rhynchosporeae</taxon>
        <taxon>Rhynchospora</taxon>
    </lineage>
</organism>
<dbReference type="InterPro" id="IPR036047">
    <property type="entry name" value="F-box-like_dom_sf"/>
</dbReference>
<dbReference type="Pfam" id="PF00646">
    <property type="entry name" value="F-box"/>
    <property type="match status" value="1"/>
</dbReference>
<dbReference type="InterPro" id="IPR053197">
    <property type="entry name" value="F-box_SCFL_complex_component"/>
</dbReference>
<dbReference type="InterPro" id="IPR001810">
    <property type="entry name" value="F-box_dom"/>
</dbReference>
<keyword evidence="3" id="KW-1185">Reference proteome</keyword>
<feature type="domain" description="F-box" evidence="1">
    <location>
        <begin position="43"/>
        <end position="81"/>
    </location>
</feature>
<dbReference type="Gene3D" id="1.20.1280.50">
    <property type="match status" value="1"/>
</dbReference>
<evidence type="ECO:0000259" key="1">
    <source>
        <dbReference type="Pfam" id="PF00646"/>
    </source>
</evidence>
<sequence length="451" mass="50658">MLYIYESNKNLARTKVNSNLFVMDDSSRPVRRQRAGRQQADLLSNLSDDLLVTILSFLPTRIAALTSVLCRRFRHLWKASPSVHLDLTADSARVINFENSRFLAMATRALLSRQLSDGPVLSLRLDLNNSSLLLPDLPGSFLCSLLIKARSLGLLHLTIVSMKNIQPILPTIFSIHSLLSLHLTNVIPSFRVPNVIPPTPSTVCSVVTLTQLQSLSLALKAADSAEFNQLLSQLPSLQHLKLWLIFSGVFPLSSQTIRKLELDTIFIHQAELLALSTPSLEILHLKITQHYQRLPHIEGDMPFLRKATIILHGLHKGDRFCTGDVVAVAHLLNCVSITQELNLDIMETQNGKYPFPVLLEPGKEVPNFPNLKHLDANMYFHKYNFESIIALLHHSPALESLKLVHKAPAYWRSKLPRNAAGNNKYIHLTNLHLGQNSKEFMKLVSKKGTHK</sequence>
<accession>A0A9Q0C7N7</accession>
<dbReference type="OrthoDB" id="677936at2759"/>
<evidence type="ECO:0000313" key="2">
    <source>
        <dbReference type="EMBL" id="KAJ1688788.1"/>
    </source>
</evidence>
<dbReference type="AlphaFoldDB" id="A0A9Q0C7N7"/>
<dbReference type="EMBL" id="JAMQYH010000004">
    <property type="protein sequence ID" value="KAJ1688788.1"/>
    <property type="molecule type" value="Genomic_DNA"/>
</dbReference>
<name>A0A9Q0C7N7_9POAL</name>
<proteinExistence type="predicted"/>
<dbReference type="Proteomes" id="UP001151287">
    <property type="component" value="Unassembled WGS sequence"/>
</dbReference>
<comment type="caution">
    <text evidence="2">The sequence shown here is derived from an EMBL/GenBank/DDBJ whole genome shotgun (WGS) entry which is preliminary data.</text>
</comment>
<reference evidence="2" key="1">
    <citation type="journal article" date="2022" name="Cell">
        <title>Repeat-based holocentromeres influence genome architecture and karyotype evolution.</title>
        <authorList>
            <person name="Hofstatter P.G."/>
            <person name="Thangavel G."/>
            <person name="Lux T."/>
            <person name="Neumann P."/>
            <person name="Vondrak T."/>
            <person name="Novak P."/>
            <person name="Zhang M."/>
            <person name="Costa L."/>
            <person name="Castellani M."/>
            <person name="Scott A."/>
            <person name="Toegelov H."/>
            <person name="Fuchs J."/>
            <person name="Mata-Sucre Y."/>
            <person name="Dias Y."/>
            <person name="Vanzela A.L.L."/>
            <person name="Huettel B."/>
            <person name="Almeida C.C.S."/>
            <person name="Simkova H."/>
            <person name="Souza G."/>
            <person name="Pedrosa-Harand A."/>
            <person name="Macas J."/>
            <person name="Mayer K.F.X."/>
            <person name="Houben A."/>
            <person name="Marques A."/>
        </authorList>
    </citation>
    <scope>NUCLEOTIDE SEQUENCE</scope>
    <source>
        <strain evidence="2">RhyBre1mFocal</strain>
    </source>
</reference>
<dbReference type="SUPFAM" id="SSF81383">
    <property type="entry name" value="F-box domain"/>
    <property type="match status" value="1"/>
</dbReference>
<gene>
    <name evidence="2" type="ORF">LUZ63_012943</name>
</gene>
<evidence type="ECO:0000313" key="3">
    <source>
        <dbReference type="Proteomes" id="UP001151287"/>
    </source>
</evidence>
<dbReference type="PANTHER" id="PTHR34223">
    <property type="entry name" value="OS11G0201299 PROTEIN"/>
    <property type="match status" value="1"/>
</dbReference>
<protein>
    <recommendedName>
        <fullName evidence="1">F-box domain-containing protein</fullName>
    </recommendedName>
</protein>